<dbReference type="PRINTS" id="PR00724">
    <property type="entry name" value="CRBOXYPTASEC"/>
</dbReference>
<dbReference type="GO" id="GO:0004185">
    <property type="term" value="F:serine-type carboxypeptidase activity"/>
    <property type="evidence" value="ECO:0007669"/>
    <property type="project" value="UniProtKB-UniRule"/>
</dbReference>
<dbReference type="EC" id="3.4.16.-" evidence="6"/>
<protein>
    <recommendedName>
        <fullName evidence="6">Carboxypeptidase</fullName>
        <ecNumber evidence="6">3.4.16.-</ecNumber>
    </recommendedName>
</protein>
<sequence length="540" mass="60115">MHGLITLEMMKTILSTAFADAVLPVRTIKCAPDVPETPPARQRRKYGLFKPGKKAQVSPGPLDPPVNSIGRLSGDLMLLPMAIWNYSEGRTPIPAALSNVEPYHAYSVSYASQTILRGPSTSDFTSFKSPNSPHSVRIRQQNDTICATGSAQYTGWLDIGHKHLFFWYFDSQNEATNDPLTLWMTGGPGASSMLGLFQEIGPCLINDYGNGTVSNPWAWNRNTSLLFVDQPVGVGFSYIDEGYDVPRDSKAAAVDMHHFLQIFISEIFPEKQFSDFHLSGESYAGKYIPYLGAEIITQNERYPREIQVNLKSCLVGNGFMSPKDIFFGYWETLCTTNPGVETPVFNNTRCDILATNMPRFTGTCAIDDFCYKRSEYIQQYLNTPAVWDALSPPDEIKEYKLSSDAIEKSFQATPEMMSYSSDAVLLLLSRGVHFLAYQGNLDLACNTAGVLRWANSLSWRGQVEFSAKSLQPWTTNMGGRDEVVGTTKEVQVYFDTHSKTASRFALVTVDRAGHLLPQDRPDVAFDILTRWITGASFVSS</sequence>
<organism evidence="7 8">
    <name type="scientific">Penicillium antarcticum</name>
    <dbReference type="NCBI Taxonomy" id="416450"/>
    <lineage>
        <taxon>Eukaryota</taxon>
        <taxon>Fungi</taxon>
        <taxon>Dikarya</taxon>
        <taxon>Ascomycota</taxon>
        <taxon>Pezizomycotina</taxon>
        <taxon>Eurotiomycetes</taxon>
        <taxon>Eurotiomycetidae</taxon>
        <taxon>Eurotiales</taxon>
        <taxon>Aspergillaceae</taxon>
        <taxon>Penicillium</taxon>
    </lineage>
</organism>
<evidence type="ECO:0000256" key="4">
    <source>
        <dbReference type="ARBA" id="ARBA00022801"/>
    </source>
</evidence>
<dbReference type="PROSITE" id="PS00131">
    <property type="entry name" value="CARBOXYPEPT_SER_SER"/>
    <property type="match status" value="1"/>
</dbReference>
<evidence type="ECO:0000256" key="6">
    <source>
        <dbReference type="RuleBase" id="RU361156"/>
    </source>
</evidence>
<dbReference type="InterPro" id="IPR029058">
    <property type="entry name" value="AB_hydrolase_fold"/>
</dbReference>
<keyword evidence="4 6" id="KW-0378">Hydrolase</keyword>
<comment type="caution">
    <text evidence="7">The sequence shown here is derived from an EMBL/GenBank/DDBJ whole genome shotgun (WGS) entry which is preliminary data.</text>
</comment>
<comment type="similarity">
    <text evidence="1 6">Belongs to the peptidase S10 family.</text>
</comment>
<dbReference type="PANTHER" id="PTHR11802:SF432">
    <property type="entry name" value="Y, PUTATIVE-RELATED"/>
    <property type="match status" value="1"/>
</dbReference>
<dbReference type="PANTHER" id="PTHR11802">
    <property type="entry name" value="SERINE PROTEASE FAMILY S10 SERINE CARBOXYPEPTIDASE"/>
    <property type="match status" value="1"/>
</dbReference>
<name>A0A1V6Q472_9EURO</name>
<accession>A0A1V6Q472</accession>
<dbReference type="Pfam" id="PF00450">
    <property type="entry name" value="Peptidase_S10"/>
    <property type="match status" value="2"/>
</dbReference>
<evidence type="ECO:0000313" key="8">
    <source>
        <dbReference type="Proteomes" id="UP000191672"/>
    </source>
</evidence>
<evidence type="ECO:0000256" key="1">
    <source>
        <dbReference type="ARBA" id="ARBA00009431"/>
    </source>
</evidence>
<keyword evidence="2 6" id="KW-0121">Carboxypeptidase</keyword>
<dbReference type="SUPFAM" id="SSF53474">
    <property type="entry name" value="alpha/beta-Hydrolases"/>
    <property type="match status" value="1"/>
</dbReference>
<dbReference type="GO" id="GO:0000324">
    <property type="term" value="C:fungal-type vacuole"/>
    <property type="evidence" value="ECO:0007669"/>
    <property type="project" value="TreeGrafter"/>
</dbReference>
<dbReference type="Gene3D" id="3.40.50.12670">
    <property type="match status" value="1"/>
</dbReference>
<evidence type="ECO:0000256" key="3">
    <source>
        <dbReference type="ARBA" id="ARBA00022670"/>
    </source>
</evidence>
<reference evidence="8" key="1">
    <citation type="journal article" date="2017" name="Nat. Microbiol.">
        <title>Global analysis of biosynthetic gene clusters reveals vast potential of secondary metabolite production in Penicillium species.</title>
        <authorList>
            <person name="Nielsen J.C."/>
            <person name="Grijseels S."/>
            <person name="Prigent S."/>
            <person name="Ji B."/>
            <person name="Dainat J."/>
            <person name="Nielsen K.F."/>
            <person name="Frisvad J.C."/>
            <person name="Workman M."/>
            <person name="Nielsen J."/>
        </authorList>
    </citation>
    <scope>NUCLEOTIDE SEQUENCE [LARGE SCALE GENOMIC DNA]</scope>
    <source>
        <strain evidence="8">IBT 31811</strain>
    </source>
</reference>
<keyword evidence="8" id="KW-1185">Reference proteome</keyword>
<dbReference type="AlphaFoldDB" id="A0A1V6Q472"/>
<dbReference type="Gene3D" id="3.40.50.1820">
    <property type="entry name" value="alpha/beta hydrolase"/>
    <property type="match status" value="1"/>
</dbReference>
<dbReference type="STRING" id="416450.A0A1V6Q472"/>
<dbReference type="InterPro" id="IPR018202">
    <property type="entry name" value="Ser_caboxypep_ser_AS"/>
</dbReference>
<evidence type="ECO:0000256" key="2">
    <source>
        <dbReference type="ARBA" id="ARBA00022645"/>
    </source>
</evidence>
<proteinExistence type="inferred from homology"/>
<dbReference type="GO" id="GO:0006508">
    <property type="term" value="P:proteolysis"/>
    <property type="evidence" value="ECO:0007669"/>
    <property type="project" value="UniProtKB-KW"/>
</dbReference>
<dbReference type="EMBL" id="MDYN01000015">
    <property type="protein sequence ID" value="OQD83817.1"/>
    <property type="molecule type" value="Genomic_DNA"/>
</dbReference>
<evidence type="ECO:0000256" key="5">
    <source>
        <dbReference type="ARBA" id="ARBA00023180"/>
    </source>
</evidence>
<dbReference type="GO" id="GO:0017000">
    <property type="term" value="P:antibiotic biosynthetic process"/>
    <property type="evidence" value="ECO:0007669"/>
    <property type="project" value="UniProtKB-ARBA"/>
</dbReference>
<dbReference type="Proteomes" id="UP000191672">
    <property type="component" value="Unassembled WGS sequence"/>
</dbReference>
<dbReference type="InterPro" id="IPR001563">
    <property type="entry name" value="Peptidase_S10"/>
</dbReference>
<evidence type="ECO:0000313" key="7">
    <source>
        <dbReference type="EMBL" id="OQD83817.1"/>
    </source>
</evidence>
<gene>
    <name evidence="7" type="ORF">PENANT_c015G03269</name>
</gene>
<keyword evidence="3 6" id="KW-0645">Protease</keyword>
<dbReference type="GO" id="GO:0072330">
    <property type="term" value="P:monocarboxylic acid biosynthetic process"/>
    <property type="evidence" value="ECO:0007669"/>
    <property type="project" value="UniProtKB-ARBA"/>
</dbReference>
<keyword evidence="5" id="KW-0325">Glycoprotein</keyword>